<dbReference type="Proteomes" id="UP000653454">
    <property type="component" value="Unassembled WGS sequence"/>
</dbReference>
<dbReference type="InterPro" id="IPR001584">
    <property type="entry name" value="Integrase_cat-core"/>
</dbReference>
<keyword evidence="3" id="KW-1185">Reference proteome</keyword>
<dbReference type="Pfam" id="PF05380">
    <property type="entry name" value="Peptidase_A17"/>
    <property type="match status" value="1"/>
</dbReference>
<proteinExistence type="predicted"/>
<dbReference type="Pfam" id="PF18701">
    <property type="entry name" value="DUF5641"/>
    <property type="match status" value="1"/>
</dbReference>
<comment type="caution">
    <text evidence="2">The sequence shown here is derived from an EMBL/GenBank/DDBJ whole genome shotgun (WGS) entry which is preliminary data.</text>
</comment>
<dbReference type="InterPro" id="IPR041588">
    <property type="entry name" value="Integrase_H2C2"/>
</dbReference>
<evidence type="ECO:0000259" key="1">
    <source>
        <dbReference type="PROSITE" id="PS50994"/>
    </source>
</evidence>
<dbReference type="PROSITE" id="PS50994">
    <property type="entry name" value="INTEGRASE"/>
    <property type="match status" value="1"/>
</dbReference>
<protein>
    <submittedName>
        <fullName evidence="2">(diamondback moth) hypothetical protein</fullName>
    </submittedName>
</protein>
<reference evidence="2" key="1">
    <citation type="submission" date="2020-11" db="EMBL/GenBank/DDBJ databases">
        <authorList>
            <person name="Whiteford S."/>
        </authorList>
    </citation>
    <scope>NUCLEOTIDE SEQUENCE</scope>
</reference>
<gene>
    <name evidence="2" type="ORF">PLXY2_LOCUS5123</name>
</gene>
<dbReference type="InterPro" id="IPR040676">
    <property type="entry name" value="DUF5641"/>
</dbReference>
<evidence type="ECO:0000313" key="3">
    <source>
        <dbReference type="Proteomes" id="UP000653454"/>
    </source>
</evidence>
<evidence type="ECO:0000313" key="2">
    <source>
        <dbReference type="EMBL" id="CAG9112799.1"/>
    </source>
</evidence>
<feature type="domain" description="Integrase catalytic" evidence="1">
    <location>
        <begin position="341"/>
        <end position="542"/>
    </location>
</feature>
<dbReference type="Gene3D" id="1.10.340.70">
    <property type="match status" value="1"/>
</dbReference>
<dbReference type="GO" id="GO:0015074">
    <property type="term" value="P:DNA integration"/>
    <property type="evidence" value="ECO:0007669"/>
    <property type="project" value="InterPro"/>
</dbReference>
<organism evidence="2 3">
    <name type="scientific">Plutella xylostella</name>
    <name type="common">Diamondback moth</name>
    <name type="synonym">Plutella maculipennis</name>
    <dbReference type="NCBI Taxonomy" id="51655"/>
    <lineage>
        <taxon>Eukaryota</taxon>
        <taxon>Metazoa</taxon>
        <taxon>Ecdysozoa</taxon>
        <taxon>Arthropoda</taxon>
        <taxon>Hexapoda</taxon>
        <taxon>Insecta</taxon>
        <taxon>Pterygota</taxon>
        <taxon>Neoptera</taxon>
        <taxon>Endopterygota</taxon>
        <taxon>Lepidoptera</taxon>
        <taxon>Glossata</taxon>
        <taxon>Ditrysia</taxon>
        <taxon>Yponomeutoidea</taxon>
        <taxon>Plutellidae</taxon>
        <taxon>Plutella</taxon>
    </lineage>
</organism>
<name>A0A8S4EC37_PLUXY</name>
<dbReference type="Gene3D" id="3.30.420.10">
    <property type="entry name" value="Ribonuclease H-like superfamily/Ribonuclease H"/>
    <property type="match status" value="1"/>
</dbReference>
<dbReference type="Pfam" id="PF17921">
    <property type="entry name" value="Integrase_H2C2"/>
    <property type="match status" value="1"/>
</dbReference>
<dbReference type="InterPro" id="IPR008042">
    <property type="entry name" value="Retrotrans_Pao"/>
</dbReference>
<dbReference type="GO" id="GO:0003676">
    <property type="term" value="F:nucleic acid binding"/>
    <property type="evidence" value="ECO:0007669"/>
    <property type="project" value="InterPro"/>
</dbReference>
<dbReference type="EMBL" id="CAJHNJ030000014">
    <property type="protein sequence ID" value="CAG9112799.1"/>
    <property type="molecule type" value="Genomic_DNA"/>
</dbReference>
<accession>A0A8S4EC37</accession>
<dbReference type="PANTHER" id="PTHR47331">
    <property type="entry name" value="PHD-TYPE DOMAIN-CONTAINING PROTEIN"/>
    <property type="match status" value="1"/>
</dbReference>
<dbReference type="InterPro" id="IPR012337">
    <property type="entry name" value="RNaseH-like_sf"/>
</dbReference>
<dbReference type="InterPro" id="IPR036397">
    <property type="entry name" value="RNaseH_sf"/>
</dbReference>
<dbReference type="AlphaFoldDB" id="A0A8S4EC37"/>
<sequence length="662" mass="76497">MAKSRVAPLKKQQSIPRLELCGAVLLSKITNRFLDRINNELKINDIYLFSDSNIVLCWIKAPYKHKHDTYVSHRLMQIIDTTNGKNWYYINTKQNPADLITRGVMPKDLPTCQLWWQGAPWMANDLSSWPILTPSDEDISTHQNKEEKVVNTTSSIARLNYCFFYDLFLKQSNFSKLTRTIAYMFRFLHNVSNKTNKLSSYLSVTELNKAHDFIIRITQEHTFHKEISELQSNTFKSSPIRKLNPFLDENKLIRTGGRIQHSDIPYNQAHPIILPAKDHVTTLIIQHYHLKLLHSGIQNTLYNIRLKYWPIHGRNEVKKVIHLCVRCIRYRGQVCGQQMSNLPTPRVTLTHVFDKVGMDFSGAIAIRSAMTRNCKYYKGYICLFVCLATRAIHLELVTDLSAQALICAMKRFISRRGIFSTCYTDNATNFKGSKSELHDLYKMFKNDDSYSQIIDFCTSNEIEFKFTVPLASHMGGIYEAGIKSVKSLLKRHLYSTKLTYELLYTVIVQIEGIVNSRPLCPLTDLPNDVTCLTPSHFIIGKAMTDLPEPNMLDCNESRLNVYQKVITLKQRFWKEFYSNYLSELQTRNKWLQPRPNLKIGDLVIVKDEMVPPTCWPLGRVISLNMNKTDNLVRSVVILTSKGQFSRPIHKLILLPLDKDVST</sequence>
<dbReference type="SUPFAM" id="SSF53098">
    <property type="entry name" value="Ribonuclease H-like"/>
    <property type="match status" value="1"/>
</dbReference>